<dbReference type="AlphaFoldDB" id="A0A1B6EZR8"/>
<feature type="signal peptide" evidence="1">
    <location>
        <begin position="1"/>
        <end position="21"/>
    </location>
</feature>
<evidence type="ECO:0000256" key="1">
    <source>
        <dbReference type="SAM" id="SignalP"/>
    </source>
</evidence>
<accession>A0A1B6EZR8</accession>
<sequence length="117" mass="13405">MQTKSVLIICLPFLLANLIWSCPIWAGPRKPPHLTPEQLQHRDEYCNVLDLSERDGEGAVRDRSQVRYVPLIGEKQSGNTNPDPVDYVYYDGREVKDISEDRLNKAVLNLNREVAEN</sequence>
<evidence type="ECO:0000313" key="2">
    <source>
        <dbReference type="EMBL" id="JAS43418.1"/>
    </source>
</evidence>
<feature type="chain" id="PRO_5008582475" description="Hedgehog N-terminal signalling domain-containing protein" evidence="1">
    <location>
        <begin position="22"/>
        <end position="117"/>
    </location>
</feature>
<keyword evidence="1" id="KW-0732">Signal</keyword>
<organism evidence="2">
    <name type="scientific">Cuerna arida</name>
    <dbReference type="NCBI Taxonomy" id="1464854"/>
    <lineage>
        <taxon>Eukaryota</taxon>
        <taxon>Metazoa</taxon>
        <taxon>Ecdysozoa</taxon>
        <taxon>Arthropoda</taxon>
        <taxon>Hexapoda</taxon>
        <taxon>Insecta</taxon>
        <taxon>Pterygota</taxon>
        <taxon>Neoptera</taxon>
        <taxon>Paraneoptera</taxon>
        <taxon>Hemiptera</taxon>
        <taxon>Auchenorrhyncha</taxon>
        <taxon>Membracoidea</taxon>
        <taxon>Cicadellidae</taxon>
        <taxon>Cicadellinae</taxon>
        <taxon>Proconiini</taxon>
        <taxon>Cuerna</taxon>
    </lineage>
</organism>
<dbReference type="EMBL" id="GECZ01026351">
    <property type="protein sequence ID" value="JAS43418.1"/>
    <property type="molecule type" value="Transcribed_RNA"/>
</dbReference>
<reference evidence="2" key="1">
    <citation type="submission" date="2015-11" db="EMBL/GenBank/DDBJ databases">
        <title>De novo transcriptome assembly of four potential Pierce s Disease insect vectors from Arizona vineyards.</title>
        <authorList>
            <person name="Tassone E.E."/>
        </authorList>
    </citation>
    <scope>NUCLEOTIDE SEQUENCE</scope>
</reference>
<evidence type="ECO:0008006" key="3">
    <source>
        <dbReference type="Google" id="ProtNLM"/>
    </source>
</evidence>
<protein>
    <recommendedName>
        <fullName evidence="3">Hedgehog N-terminal signalling domain-containing protein</fullName>
    </recommendedName>
</protein>
<proteinExistence type="predicted"/>
<name>A0A1B6EZR8_9HEMI</name>
<gene>
    <name evidence="2" type="ORF">g.10416</name>
</gene>